<gene>
    <name evidence="4" type="ORF">CRE_01105</name>
</gene>
<dbReference type="AlphaFoldDB" id="E3MI62"/>
<dbReference type="PANTHER" id="PTHR11079:SF156">
    <property type="entry name" value="INACTIVE TRNA-SPECIFIC ADENOSINE DEAMINASE-LIKE PROTEIN 3-RELATED"/>
    <property type="match status" value="1"/>
</dbReference>
<dbReference type="CTD" id="9802747"/>
<dbReference type="CDD" id="cd01285">
    <property type="entry name" value="nucleoside_deaminase"/>
    <property type="match status" value="1"/>
</dbReference>
<reference evidence="4" key="1">
    <citation type="submission" date="2007-07" db="EMBL/GenBank/DDBJ databases">
        <title>PCAP assembly of the Caenorhabditis remanei genome.</title>
        <authorList>
            <consortium name="The Caenorhabditis remanei Sequencing Consortium"/>
            <person name="Wilson R.K."/>
        </authorList>
    </citation>
    <scope>NUCLEOTIDE SEQUENCE [LARGE SCALE GENOMIC DNA]</scope>
    <source>
        <strain evidence="4">PB4641</strain>
    </source>
</reference>
<feature type="domain" description="CMP/dCMP-type deaminase" evidence="3">
    <location>
        <begin position="195"/>
        <end position="312"/>
    </location>
</feature>
<dbReference type="STRING" id="31234.E3MI62"/>
<dbReference type="Gene3D" id="3.40.140.10">
    <property type="entry name" value="Cytidine Deaminase, domain 2"/>
    <property type="match status" value="1"/>
</dbReference>
<name>E3MI62_CAERE</name>
<dbReference type="Proteomes" id="UP000008281">
    <property type="component" value="Unassembled WGS sequence"/>
</dbReference>
<proteinExistence type="inferred from homology"/>
<dbReference type="PROSITE" id="PS51747">
    <property type="entry name" value="CYT_DCMP_DEAMINASES_2"/>
    <property type="match status" value="1"/>
</dbReference>
<evidence type="ECO:0000313" key="4">
    <source>
        <dbReference type="EMBL" id="EFP02466.1"/>
    </source>
</evidence>
<dbReference type="GO" id="GO:0008033">
    <property type="term" value="P:tRNA processing"/>
    <property type="evidence" value="ECO:0007669"/>
    <property type="project" value="UniProtKB-KW"/>
</dbReference>
<dbReference type="InterPro" id="IPR016193">
    <property type="entry name" value="Cytidine_deaminase-like"/>
</dbReference>
<dbReference type="SUPFAM" id="SSF53927">
    <property type="entry name" value="Cytidine deaminase-like"/>
    <property type="match status" value="1"/>
</dbReference>
<dbReference type="RefSeq" id="XP_003104205.2">
    <property type="nucleotide sequence ID" value="XM_003104157.2"/>
</dbReference>
<evidence type="ECO:0000256" key="1">
    <source>
        <dbReference type="ARBA" id="ARBA00022694"/>
    </source>
</evidence>
<dbReference type="KEGG" id="crq:GCK72_010279"/>
<organism evidence="5">
    <name type="scientific">Caenorhabditis remanei</name>
    <name type="common">Caenorhabditis vulgaris</name>
    <dbReference type="NCBI Taxonomy" id="31234"/>
    <lineage>
        <taxon>Eukaryota</taxon>
        <taxon>Metazoa</taxon>
        <taxon>Ecdysozoa</taxon>
        <taxon>Nematoda</taxon>
        <taxon>Chromadorea</taxon>
        <taxon>Rhabditida</taxon>
        <taxon>Rhabditina</taxon>
        <taxon>Rhabditomorpha</taxon>
        <taxon>Rhabditoidea</taxon>
        <taxon>Rhabditidae</taxon>
        <taxon>Peloderinae</taxon>
        <taxon>Caenorhabditis</taxon>
    </lineage>
</organism>
<dbReference type="PANTHER" id="PTHR11079">
    <property type="entry name" value="CYTOSINE DEAMINASE FAMILY MEMBER"/>
    <property type="match status" value="1"/>
</dbReference>
<dbReference type="OMA" id="SINHHYE"/>
<evidence type="ECO:0000259" key="3">
    <source>
        <dbReference type="PROSITE" id="PS51747"/>
    </source>
</evidence>
<protein>
    <recommendedName>
        <fullName evidence="3">CMP/dCMP-type deaminase domain-containing protein</fullName>
    </recommendedName>
</protein>
<dbReference type="InterPro" id="IPR002125">
    <property type="entry name" value="CMP_dCMP_dom"/>
</dbReference>
<accession>E3MI62</accession>
<dbReference type="eggNOG" id="KOG2771">
    <property type="taxonomic scope" value="Eukaryota"/>
</dbReference>
<dbReference type="HOGENOM" id="CLU_013817_2_1_1"/>
<evidence type="ECO:0000313" key="5">
    <source>
        <dbReference type="Proteomes" id="UP000008281"/>
    </source>
</evidence>
<keyword evidence="1" id="KW-0819">tRNA processing</keyword>
<dbReference type="GeneID" id="9802747"/>
<dbReference type="GO" id="GO:0052717">
    <property type="term" value="F:tRNA-specific adenosine-34 deaminase activity"/>
    <property type="evidence" value="ECO:0007669"/>
    <property type="project" value="TreeGrafter"/>
</dbReference>
<dbReference type="InParanoid" id="E3MI62"/>
<dbReference type="GO" id="GO:0005634">
    <property type="term" value="C:nucleus"/>
    <property type="evidence" value="ECO:0007669"/>
    <property type="project" value="TreeGrafter"/>
</dbReference>
<dbReference type="EMBL" id="DS268447">
    <property type="protein sequence ID" value="EFP02466.1"/>
    <property type="molecule type" value="Genomic_DNA"/>
</dbReference>
<dbReference type="FunCoup" id="E3MI62">
    <property type="interactions" value="1500"/>
</dbReference>
<dbReference type="OrthoDB" id="3180714at2759"/>
<dbReference type="GO" id="GO:0005737">
    <property type="term" value="C:cytoplasm"/>
    <property type="evidence" value="ECO:0007669"/>
    <property type="project" value="TreeGrafter"/>
</dbReference>
<dbReference type="Pfam" id="PF00383">
    <property type="entry name" value="dCMP_cyt_deam_1"/>
    <property type="match status" value="1"/>
</dbReference>
<evidence type="ECO:0000256" key="2">
    <source>
        <dbReference type="ARBA" id="ARBA00038160"/>
    </source>
</evidence>
<comment type="similarity">
    <text evidence="2">Belongs to the cytidine and deoxycytidylate deaminase family. ADAT3 subfamily.</text>
</comment>
<keyword evidence="5" id="KW-1185">Reference proteome</keyword>
<sequence length="337" mass="37712">MHMMRMRHGKMGGVTDASCRTLFSIFFTTCQTPQFQAIVNNCFSKKMTMDAPPSKIRKLDCSSVTKLEVHPILDPALTCETIASTSFQALNLVNKQVIGQIIGGLNELPESFQHLKRVGKDGSVLISETEESAKQIIIGLKNDDVRIEDLKTVLVPSKKPSTRRQFEVSKLLWSTAFHPNHDVEKLLDGSFLTDSLREYVIRYTQRVIEMGDGCIAVQSNSVLSSGCPSTHPLGHPVMEMVRNLQKRTGSDYLGTGSDVFLVNEPCAMCSMALVHFRIKRLFYVRNSKNGVLKDDGWQLHLEPSINHHYEVFRVNIHDESGSNLDNVDSNSLCTLAK</sequence>